<dbReference type="GO" id="GO:0016020">
    <property type="term" value="C:membrane"/>
    <property type="evidence" value="ECO:0007669"/>
    <property type="project" value="UniProtKB-SubCell"/>
</dbReference>
<sequence length="240" mass="27797">MVRCVRCRSCTICKDHDRYRLLSRDCLRPTMWINQYVLGYYRPTRMTTKLCAKRSDGSICMLLSASYHTFGCASERRREQWLKMDVFGISAGLLGMYLSGIYTAFFCFKVNNALTSSDYYITIIFSLYCLLPPFLAVVFLSKNFQIYLLAQECLESYLYFLLSIFLITAYVPTRKDFFVRKIIGTRIGYLHIIYTSIIAFGICPTIHWIFLHGGLSSAHVAVSSVLYLSLFVILLQFIYL</sequence>
<dbReference type="WBParaSite" id="Hba_20210">
    <property type="protein sequence ID" value="Hba_20210"/>
    <property type="gene ID" value="Hba_20210"/>
</dbReference>
<keyword evidence="3 7" id="KW-0812">Transmembrane</keyword>
<evidence type="ECO:0000256" key="7">
    <source>
        <dbReference type="SAM" id="Phobius"/>
    </source>
</evidence>
<feature type="transmembrane region" description="Helical" evidence="7">
    <location>
        <begin position="218"/>
        <end position="239"/>
    </location>
</feature>
<keyword evidence="6" id="KW-0862">Zinc</keyword>
<evidence type="ECO:0000313" key="9">
    <source>
        <dbReference type="WBParaSite" id="Hba_20210"/>
    </source>
</evidence>
<accession>A0A1I7XQY6</accession>
<feature type="transmembrane region" description="Helical" evidence="7">
    <location>
        <begin position="191"/>
        <end position="211"/>
    </location>
</feature>
<name>A0A1I7XQY6_HETBA</name>
<evidence type="ECO:0000256" key="6">
    <source>
        <dbReference type="PIRSR" id="PIRSR604254-1"/>
    </source>
</evidence>
<evidence type="ECO:0000313" key="8">
    <source>
        <dbReference type="Proteomes" id="UP000095283"/>
    </source>
</evidence>
<keyword evidence="6" id="KW-0479">Metal-binding</keyword>
<dbReference type="GO" id="GO:0046872">
    <property type="term" value="F:metal ion binding"/>
    <property type="evidence" value="ECO:0007669"/>
    <property type="project" value="UniProtKB-KW"/>
</dbReference>
<comment type="similarity">
    <text evidence="2">Belongs to the ADIPOR family.</text>
</comment>
<dbReference type="Proteomes" id="UP000095283">
    <property type="component" value="Unplaced"/>
</dbReference>
<dbReference type="InterPro" id="IPR004254">
    <property type="entry name" value="AdipoR/HlyIII-related"/>
</dbReference>
<reference evidence="9" key="1">
    <citation type="submission" date="2016-11" db="UniProtKB">
        <authorList>
            <consortium name="WormBaseParasite"/>
        </authorList>
    </citation>
    <scope>IDENTIFICATION</scope>
</reference>
<evidence type="ECO:0000256" key="3">
    <source>
        <dbReference type="ARBA" id="ARBA00022692"/>
    </source>
</evidence>
<feature type="transmembrane region" description="Helical" evidence="7">
    <location>
        <begin position="153"/>
        <end position="171"/>
    </location>
</feature>
<evidence type="ECO:0000256" key="4">
    <source>
        <dbReference type="ARBA" id="ARBA00022989"/>
    </source>
</evidence>
<feature type="binding site" evidence="6">
    <location>
        <position position="68"/>
    </location>
    <ligand>
        <name>Zn(2+)</name>
        <dbReference type="ChEBI" id="CHEBI:29105"/>
    </ligand>
</feature>
<keyword evidence="8" id="KW-1185">Reference proteome</keyword>
<feature type="transmembrane region" description="Helical" evidence="7">
    <location>
        <begin position="86"/>
        <end position="107"/>
    </location>
</feature>
<evidence type="ECO:0000256" key="2">
    <source>
        <dbReference type="ARBA" id="ARBA00007018"/>
    </source>
</evidence>
<comment type="subcellular location">
    <subcellularLocation>
        <location evidence="1">Membrane</location>
        <topology evidence="1">Multi-pass membrane protein</topology>
    </subcellularLocation>
</comment>
<dbReference type="Pfam" id="PF03006">
    <property type="entry name" value="HlyIII"/>
    <property type="match status" value="1"/>
</dbReference>
<keyword evidence="4 7" id="KW-1133">Transmembrane helix</keyword>
<dbReference type="AlphaFoldDB" id="A0A1I7XQY6"/>
<evidence type="ECO:0000256" key="1">
    <source>
        <dbReference type="ARBA" id="ARBA00004141"/>
    </source>
</evidence>
<organism evidence="8 9">
    <name type="scientific">Heterorhabditis bacteriophora</name>
    <name type="common">Entomopathogenic nematode worm</name>
    <dbReference type="NCBI Taxonomy" id="37862"/>
    <lineage>
        <taxon>Eukaryota</taxon>
        <taxon>Metazoa</taxon>
        <taxon>Ecdysozoa</taxon>
        <taxon>Nematoda</taxon>
        <taxon>Chromadorea</taxon>
        <taxon>Rhabditida</taxon>
        <taxon>Rhabditina</taxon>
        <taxon>Rhabditomorpha</taxon>
        <taxon>Strongyloidea</taxon>
        <taxon>Heterorhabditidae</taxon>
        <taxon>Heterorhabditis</taxon>
    </lineage>
</organism>
<evidence type="ECO:0000256" key="5">
    <source>
        <dbReference type="ARBA" id="ARBA00023136"/>
    </source>
</evidence>
<keyword evidence="5 7" id="KW-0472">Membrane</keyword>
<protein>
    <submittedName>
        <fullName evidence="9">Protein YIPF</fullName>
    </submittedName>
</protein>
<proteinExistence type="inferred from homology"/>
<feature type="transmembrane region" description="Helical" evidence="7">
    <location>
        <begin position="119"/>
        <end position="141"/>
    </location>
</feature>